<dbReference type="InterPro" id="IPR004776">
    <property type="entry name" value="Mem_transp_PIN-like"/>
</dbReference>
<accession>A0ABY1BEE6</accession>
<feature type="transmembrane region" description="Helical" evidence="7">
    <location>
        <begin position="96"/>
        <end position="119"/>
    </location>
</feature>
<dbReference type="PANTHER" id="PTHR36838:SF1">
    <property type="entry name" value="SLR1864 PROTEIN"/>
    <property type="match status" value="1"/>
</dbReference>
<dbReference type="RefSeq" id="WP_069519244.1">
    <property type="nucleotide sequence ID" value="NZ_FOFP01000008.1"/>
</dbReference>
<evidence type="ECO:0000256" key="4">
    <source>
        <dbReference type="ARBA" id="ARBA00022692"/>
    </source>
</evidence>
<dbReference type="PANTHER" id="PTHR36838">
    <property type="entry name" value="AUXIN EFFLUX CARRIER FAMILY PROTEIN"/>
    <property type="match status" value="1"/>
</dbReference>
<keyword evidence="2" id="KW-0813">Transport</keyword>
<keyword evidence="5 7" id="KW-1133">Transmembrane helix</keyword>
<feature type="transmembrane region" description="Helical" evidence="7">
    <location>
        <begin position="167"/>
        <end position="187"/>
    </location>
</feature>
<feature type="transmembrane region" description="Helical" evidence="7">
    <location>
        <begin position="233"/>
        <end position="251"/>
    </location>
</feature>
<feature type="transmembrane region" description="Helical" evidence="7">
    <location>
        <begin position="34"/>
        <end position="53"/>
    </location>
</feature>
<feature type="transmembrane region" description="Helical" evidence="7">
    <location>
        <begin position="288"/>
        <end position="308"/>
    </location>
</feature>
<feature type="transmembrane region" description="Helical" evidence="7">
    <location>
        <begin position="65"/>
        <end position="84"/>
    </location>
</feature>
<keyword evidence="3" id="KW-1003">Cell membrane</keyword>
<evidence type="ECO:0000313" key="8">
    <source>
        <dbReference type="EMBL" id="SEQ65359.1"/>
    </source>
</evidence>
<comment type="subcellular location">
    <subcellularLocation>
        <location evidence="1">Membrane</location>
        <topology evidence="1">Multi-pass membrane protein</topology>
    </subcellularLocation>
</comment>
<evidence type="ECO:0000313" key="9">
    <source>
        <dbReference type="Proteomes" id="UP000198512"/>
    </source>
</evidence>
<name>A0ABY1BEE6_9PSED</name>
<keyword evidence="9" id="KW-1185">Reference proteome</keyword>
<evidence type="ECO:0000256" key="7">
    <source>
        <dbReference type="SAM" id="Phobius"/>
    </source>
</evidence>
<comment type="caution">
    <text evidence="8">The sequence shown here is derived from an EMBL/GenBank/DDBJ whole genome shotgun (WGS) entry which is preliminary data.</text>
</comment>
<keyword evidence="4 7" id="KW-0812">Transmembrane</keyword>
<evidence type="ECO:0000256" key="5">
    <source>
        <dbReference type="ARBA" id="ARBA00022989"/>
    </source>
</evidence>
<feature type="transmembrane region" description="Helical" evidence="7">
    <location>
        <begin position="199"/>
        <end position="221"/>
    </location>
</feature>
<feature type="transmembrane region" description="Helical" evidence="7">
    <location>
        <begin position="257"/>
        <end position="276"/>
    </location>
</feature>
<sequence>MLTVLGITAPIFLLIALGFASARAGLVNREQVRGMGTFVIYFALPALVLKALTERSLGEVLDLPYLSAYALASLAVFAAGYALARVVRRQGITTSAILAMGMSVPNTGFIGYPIAFMVLGPDAAVVMALGMLVENLLMIPLALTLAEIGTQRGVAGWQLLRETGLRLLRNPVIIAISLGLLLVIFDVRLPALLARVIDMLAGASAPVALFVIGGTLCGLKVGGMASEVLQTAFGKLLLHPLALLLACLVVPGVDSHLMLTGLLFASAPMMSIYPILGQRFGLEQRCAAALVVTTVLAFFSISLLLSVLRGQGVLPA</sequence>
<keyword evidence="6 7" id="KW-0472">Membrane</keyword>
<evidence type="ECO:0000256" key="1">
    <source>
        <dbReference type="ARBA" id="ARBA00004141"/>
    </source>
</evidence>
<evidence type="ECO:0000256" key="6">
    <source>
        <dbReference type="ARBA" id="ARBA00023136"/>
    </source>
</evidence>
<evidence type="ECO:0000256" key="2">
    <source>
        <dbReference type="ARBA" id="ARBA00022448"/>
    </source>
</evidence>
<dbReference type="Proteomes" id="UP000198512">
    <property type="component" value="Unassembled WGS sequence"/>
</dbReference>
<feature type="transmembrane region" description="Helical" evidence="7">
    <location>
        <begin position="125"/>
        <end position="146"/>
    </location>
</feature>
<protein>
    <recommendedName>
        <fullName evidence="10">Permease</fullName>
    </recommendedName>
</protein>
<feature type="transmembrane region" description="Helical" evidence="7">
    <location>
        <begin position="6"/>
        <end position="22"/>
    </location>
</feature>
<dbReference type="EMBL" id="FOFP01000008">
    <property type="protein sequence ID" value="SEQ65359.1"/>
    <property type="molecule type" value="Genomic_DNA"/>
</dbReference>
<dbReference type="Pfam" id="PF03547">
    <property type="entry name" value="Mem_trans"/>
    <property type="match status" value="1"/>
</dbReference>
<proteinExistence type="predicted"/>
<gene>
    <name evidence="8" type="ORF">SAMN05216600_10873</name>
</gene>
<organism evidence="8 9">
    <name type="scientific">Pseudomonas cuatrocienegasensis</name>
    <dbReference type="NCBI Taxonomy" id="543360"/>
    <lineage>
        <taxon>Bacteria</taxon>
        <taxon>Pseudomonadati</taxon>
        <taxon>Pseudomonadota</taxon>
        <taxon>Gammaproteobacteria</taxon>
        <taxon>Pseudomonadales</taxon>
        <taxon>Pseudomonadaceae</taxon>
        <taxon>Pseudomonas</taxon>
    </lineage>
</organism>
<evidence type="ECO:0000256" key="3">
    <source>
        <dbReference type="ARBA" id="ARBA00022475"/>
    </source>
</evidence>
<evidence type="ECO:0008006" key="10">
    <source>
        <dbReference type="Google" id="ProtNLM"/>
    </source>
</evidence>
<reference evidence="8 9" key="1">
    <citation type="submission" date="2016-10" db="EMBL/GenBank/DDBJ databases">
        <authorList>
            <person name="Varghese N."/>
            <person name="Submissions S."/>
        </authorList>
    </citation>
    <scope>NUCLEOTIDE SEQUENCE [LARGE SCALE GENOMIC DNA]</scope>
    <source>
        <strain evidence="8 9">CIP 109853</strain>
    </source>
</reference>